<comment type="function">
    <text evidence="18">DNA polymerase III is a complex, multichain enzyme responsible for most of the replicative synthesis in bacteria. The epsilon subunit contain the editing function and is a proofreading 3'-5' exonuclease.</text>
</comment>
<protein>
    <recommendedName>
        <fullName evidence="3 18">DNA polymerase III subunit epsilon</fullName>
        <ecNumber evidence="2 18">2.7.7.7</ecNumber>
    </recommendedName>
</protein>
<evidence type="ECO:0000313" key="20">
    <source>
        <dbReference type="EMBL" id="KXS31379.1"/>
    </source>
</evidence>
<keyword evidence="5 18" id="KW-0548">Nucleotidyltransferase</keyword>
<keyword evidence="9 18" id="KW-0378">Hydrolase</keyword>
<dbReference type="GO" id="GO:0003677">
    <property type="term" value="F:DNA binding"/>
    <property type="evidence" value="ECO:0007669"/>
    <property type="project" value="InterPro"/>
</dbReference>
<dbReference type="Proteomes" id="UP000070578">
    <property type="component" value="Unassembled WGS sequence"/>
</dbReference>
<dbReference type="Gene3D" id="3.30.420.10">
    <property type="entry name" value="Ribonuclease H-like superfamily/Ribonuclease H"/>
    <property type="match status" value="1"/>
</dbReference>
<dbReference type="InterPro" id="IPR012337">
    <property type="entry name" value="RNaseH-like_sf"/>
</dbReference>
<dbReference type="CDD" id="cd06131">
    <property type="entry name" value="DNA_pol_III_epsilon_Ecoli_like"/>
    <property type="match status" value="1"/>
</dbReference>
<name>A0A139BQX8_9PROT</name>
<comment type="cofactor">
    <cofactor evidence="1 18">
        <name>Mn(2+)</name>
        <dbReference type="ChEBI" id="CHEBI:29035"/>
    </cofactor>
</comment>
<organism evidence="20 21">
    <name type="scientific">Candidatus Gallionella acididurans</name>
    <dbReference type="NCBI Taxonomy" id="1796491"/>
    <lineage>
        <taxon>Bacteria</taxon>
        <taxon>Pseudomonadati</taxon>
        <taxon>Pseudomonadota</taxon>
        <taxon>Betaproteobacteria</taxon>
        <taxon>Nitrosomonadales</taxon>
        <taxon>Gallionellaceae</taxon>
        <taxon>Gallionella</taxon>
    </lineage>
</organism>
<keyword evidence="13 17" id="KW-0464">Manganese</keyword>
<evidence type="ECO:0000256" key="7">
    <source>
        <dbReference type="ARBA" id="ARBA00022722"/>
    </source>
</evidence>
<comment type="cofactor">
    <cofactor evidence="17">
        <name>Mg(2+)</name>
        <dbReference type="ChEBI" id="CHEBI:18420"/>
    </cofactor>
    <cofactor evidence="17">
        <name>Mn(2+)</name>
        <dbReference type="ChEBI" id="CHEBI:29035"/>
    </cofactor>
    <text evidence="17">Binds 2 divalent metal cations. Magnesium or manganese.</text>
</comment>
<keyword evidence="7 18" id="KW-0540">Nuclease</keyword>
<keyword evidence="8 17" id="KW-0479">Metal-binding</keyword>
<feature type="binding site" evidence="17">
    <location>
        <position position="154"/>
    </location>
    <ligand>
        <name>a divalent metal cation</name>
        <dbReference type="ChEBI" id="CHEBI:60240"/>
        <label>1</label>
        <note>catalytic</note>
    </ligand>
</feature>
<evidence type="ECO:0000256" key="4">
    <source>
        <dbReference type="ARBA" id="ARBA00022679"/>
    </source>
</evidence>
<feature type="binding site" evidence="17">
    <location>
        <position position="9"/>
    </location>
    <ligand>
        <name>a divalent metal cation</name>
        <dbReference type="ChEBI" id="CHEBI:60240"/>
        <label>1</label>
        <note>catalytic</note>
    </ligand>
</feature>
<keyword evidence="10 18" id="KW-0269">Exonuclease</keyword>
<evidence type="ECO:0000256" key="2">
    <source>
        <dbReference type="ARBA" id="ARBA00012417"/>
    </source>
</evidence>
<feature type="binding site" evidence="17">
    <location>
        <position position="7"/>
    </location>
    <ligand>
        <name>a divalent metal cation</name>
        <dbReference type="ChEBI" id="CHEBI:60240"/>
        <label>1</label>
        <note>catalytic</note>
    </ligand>
</feature>
<feature type="domain" description="Exonuclease" evidence="19">
    <location>
        <begin position="2"/>
        <end position="171"/>
    </location>
</feature>
<dbReference type="GO" id="GO:0008408">
    <property type="term" value="F:3'-5' exonuclease activity"/>
    <property type="evidence" value="ECO:0007669"/>
    <property type="project" value="TreeGrafter"/>
</dbReference>
<accession>A0A139BQX8</accession>
<feature type="binding site" evidence="16">
    <location>
        <position position="154"/>
    </location>
    <ligand>
        <name>substrate</name>
    </ligand>
</feature>
<evidence type="ECO:0000256" key="6">
    <source>
        <dbReference type="ARBA" id="ARBA00022705"/>
    </source>
</evidence>
<evidence type="ECO:0000256" key="11">
    <source>
        <dbReference type="ARBA" id="ARBA00022842"/>
    </source>
</evidence>
<evidence type="ECO:0000313" key="21">
    <source>
        <dbReference type="Proteomes" id="UP000070578"/>
    </source>
</evidence>
<dbReference type="AlphaFoldDB" id="A0A139BQX8"/>
<keyword evidence="6 18" id="KW-0235">DNA replication</keyword>
<gene>
    <name evidence="18" type="primary">dnaQ</name>
    <name evidence="20" type="ORF">AWT59_2485</name>
</gene>
<dbReference type="NCBIfam" id="TIGR01406">
    <property type="entry name" value="dnaQ_proteo"/>
    <property type="match status" value="1"/>
</dbReference>
<keyword evidence="12 18" id="KW-0239">DNA-directed DNA polymerase</keyword>
<keyword evidence="11 17" id="KW-0460">Magnesium</keyword>
<dbReference type="InterPro" id="IPR006309">
    <property type="entry name" value="DnaQ_proteo"/>
</dbReference>
<reference evidence="20 21" key="2">
    <citation type="submission" date="2016-03" db="EMBL/GenBank/DDBJ databases">
        <title>New uncultured bacterium of the family Gallionellaceae from acid mine drainage: description and reconstruction of genome based on metagenomic analysis of microbial community.</title>
        <authorList>
            <person name="Kadnikov V."/>
            <person name="Ivasenko D."/>
            <person name="Beletsky A."/>
            <person name="Mardanov A."/>
            <person name="Danilova E."/>
            <person name="Pimenov N."/>
            <person name="Karnachuk O."/>
            <person name="Ravin N."/>
        </authorList>
    </citation>
    <scope>NUCLEOTIDE SEQUENCE [LARGE SCALE GENOMIC DNA]</scope>
    <source>
        <strain evidence="20">ShG14-8</strain>
    </source>
</reference>
<dbReference type="InterPro" id="IPR013520">
    <property type="entry name" value="Ribonucl_H"/>
</dbReference>
<feature type="binding site" evidence="16">
    <location>
        <position position="7"/>
    </location>
    <ligand>
        <name>substrate</name>
    </ligand>
</feature>
<dbReference type="PANTHER" id="PTHR30231">
    <property type="entry name" value="DNA POLYMERASE III SUBUNIT EPSILON"/>
    <property type="match status" value="1"/>
</dbReference>
<sequence length="232" mass="25701">MRKIVVDTETTGLDPRQGHRIIELAAIELDGRRVSLRRFHRYLNPEREIDAGAVAVHGLTYERLQNEAKFADIAPGFLEFIADAELIIHNAPFDIGFLNHELELIGMPPLQNAVVDTLKVAREMHPGKKNSLDALCGRYEIDNAHRSLHGALLDTELLAEVYFAMTRGQESLLGDDAPGASKPVVLDTDAPRPKLRVLQPSAEELAVHMQQLADIDKASQGCCLWKKLEGTA</sequence>
<dbReference type="FunFam" id="3.30.420.10:FF:000012">
    <property type="entry name" value="DNA polymerase III subunit epsilon"/>
    <property type="match status" value="1"/>
</dbReference>
<evidence type="ECO:0000256" key="1">
    <source>
        <dbReference type="ARBA" id="ARBA00001936"/>
    </source>
</evidence>
<evidence type="ECO:0000256" key="18">
    <source>
        <dbReference type="RuleBase" id="RU364087"/>
    </source>
</evidence>
<dbReference type="GO" id="GO:0005829">
    <property type="term" value="C:cytosol"/>
    <property type="evidence" value="ECO:0007669"/>
    <property type="project" value="TreeGrafter"/>
</dbReference>
<evidence type="ECO:0000256" key="13">
    <source>
        <dbReference type="ARBA" id="ARBA00023211"/>
    </source>
</evidence>
<evidence type="ECO:0000256" key="5">
    <source>
        <dbReference type="ARBA" id="ARBA00022695"/>
    </source>
</evidence>
<dbReference type="Pfam" id="PF00929">
    <property type="entry name" value="RNase_T"/>
    <property type="match status" value="1"/>
</dbReference>
<keyword evidence="4 18" id="KW-0808">Transferase</keyword>
<evidence type="ECO:0000256" key="3">
    <source>
        <dbReference type="ARBA" id="ARBA00020352"/>
    </source>
</evidence>
<evidence type="ECO:0000256" key="8">
    <source>
        <dbReference type="ARBA" id="ARBA00022723"/>
    </source>
</evidence>
<evidence type="ECO:0000256" key="12">
    <source>
        <dbReference type="ARBA" id="ARBA00022932"/>
    </source>
</evidence>
<feature type="active site" description="Proton acceptor" evidence="15">
    <location>
        <position position="149"/>
    </location>
</feature>
<dbReference type="EMBL" id="LSLI01000078">
    <property type="protein sequence ID" value="KXS31379.1"/>
    <property type="molecule type" value="Genomic_DNA"/>
</dbReference>
<comment type="caution">
    <text evidence="20">The sequence shown here is derived from an EMBL/GenBank/DDBJ whole genome shotgun (WGS) entry which is preliminary data.</text>
</comment>
<dbReference type="EC" id="2.7.7.7" evidence="2 18"/>
<reference evidence="20 21" key="1">
    <citation type="submission" date="2016-02" db="EMBL/GenBank/DDBJ databases">
        <authorList>
            <person name="Wen L."/>
            <person name="He K."/>
            <person name="Yang H."/>
        </authorList>
    </citation>
    <scope>NUCLEOTIDE SEQUENCE [LARGE SCALE GENOMIC DNA]</scope>
    <source>
        <strain evidence="20">ShG14-8</strain>
    </source>
</reference>
<dbReference type="NCBIfam" id="NF004316">
    <property type="entry name" value="PRK05711.1"/>
    <property type="match status" value="1"/>
</dbReference>
<evidence type="ECO:0000256" key="17">
    <source>
        <dbReference type="PIRSR" id="PIRSR606309-3"/>
    </source>
</evidence>
<proteinExistence type="predicted"/>
<comment type="catalytic activity">
    <reaction evidence="14 18">
        <text>DNA(n) + a 2'-deoxyribonucleoside 5'-triphosphate = DNA(n+1) + diphosphate</text>
        <dbReference type="Rhea" id="RHEA:22508"/>
        <dbReference type="Rhea" id="RHEA-COMP:17339"/>
        <dbReference type="Rhea" id="RHEA-COMP:17340"/>
        <dbReference type="ChEBI" id="CHEBI:33019"/>
        <dbReference type="ChEBI" id="CHEBI:61560"/>
        <dbReference type="ChEBI" id="CHEBI:173112"/>
        <dbReference type="EC" id="2.7.7.7"/>
    </reaction>
</comment>
<evidence type="ECO:0000256" key="9">
    <source>
        <dbReference type="ARBA" id="ARBA00022801"/>
    </source>
</evidence>
<evidence type="ECO:0000256" key="10">
    <source>
        <dbReference type="ARBA" id="ARBA00022839"/>
    </source>
</evidence>
<evidence type="ECO:0000256" key="14">
    <source>
        <dbReference type="ARBA" id="ARBA00049244"/>
    </source>
</evidence>
<evidence type="ECO:0000256" key="15">
    <source>
        <dbReference type="PIRSR" id="PIRSR606309-1"/>
    </source>
</evidence>
<dbReference type="SMART" id="SM00479">
    <property type="entry name" value="EXOIII"/>
    <property type="match status" value="1"/>
</dbReference>
<evidence type="ECO:0000256" key="16">
    <source>
        <dbReference type="PIRSR" id="PIRSR606309-2"/>
    </source>
</evidence>
<dbReference type="GO" id="GO:0046872">
    <property type="term" value="F:metal ion binding"/>
    <property type="evidence" value="ECO:0007669"/>
    <property type="project" value="UniProtKB-KW"/>
</dbReference>
<dbReference type="PANTHER" id="PTHR30231:SF41">
    <property type="entry name" value="DNA POLYMERASE III SUBUNIT EPSILON"/>
    <property type="match status" value="1"/>
</dbReference>
<dbReference type="NCBIfam" id="TIGR00573">
    <property type="entry name" value="dnaq"/>
    <property type="match status" value="1"/>
</dbReference>
<feature type="binding site" evidence="16">
    <location>
        <position position="9"/>
    </location>
    <ligand>
        <name>substrate</name>
    </ligand>
</feature>
<dbReference type="PATRIC" id="fig|1796491.3.peg.2710"/>
<evidence type="ECO:0000259" key="19">
    <source>
        <dbReference type="SMART" id="SM00479"/>
    </source>
</evidence>
<feature type="binding site" evidence="16">
    <location>
        <position position="57"/>
    </location>
    <ligand>
        <name>substrate</name>
    </ligand>
</feature>
<dbReference type="SUPFAM" id="SSF53098">
    <property type="entry name" value="Ribonuclease H-like"/>
    <property type="match status" value="1"/>
</dbReference>
<dbReference type="GO" id="GO:0003887">
    <property type="term" value="F:DNA-directed DNA polymerase activity"/>
    <property type="evidence" value="ECO:0007669"/>
    <property type="project" value="UniProtKB-KW"/>
</dbReference>
<dbReference type="InterPro" id="IPR036397">
    <property type="entry name" value="RNaseH_sf"/>
</dbReference>
<comment type="subunit">
    <text evidence="18">DNA polymerase III contains a core (composed of alpha, epsilon and theta chains) that associates with a tau subunit. This core dimerizes to form the POLIII' complex. PolIII' associates with the gamma complex (composed of gamma, delta, delta', psi and chi chains) and with the beta chain to form the complete DNA polymerase III complex.</text>
</comment>
<dbReference type="GO" id="GO:0045004">
    <property type="term" value="P:DNA replication proofreading"/>
    <property type="evidence" value="ECO:0007669"/>
    <property type="project" value="TreeGrafter"/>
</dbReference>
<dbReference type="InterPro" id="IPR006054">
    <property type="entry name" value="DnaQ"/>
</dbReference>